<reference evidence="2 3" key="1">
    <citation type="submission" date="2016-06" db="EMBL/GenBank/DDBJ databases">
        <title>Respiratory ammonification of nitrate coupled to the oxidation of elemental sulfur in deep-sea autotrophic thermophilic bacteria.</title>
        <authorList>
            <person name="Slobodkina G.B."/>
            <person name="Mardanov A.V."/>
            <person name="Ravin N.V."/>
            <person name="Frolova A.A."/>
            <person name="Viryasiv M.B."/>
            <person name="Chernyh N.A."/>
            <person name="Bonch-Osmolovskaya E.A."/>
            <person name="Slobodkin A.I."/>
        </authorList>
    </citation>
    <scope>NUCLEOTIDE SEQUENCE [LARGE SCALE GENOMIC DNA]</scope>
    <source>
        <strain evidence="2 3">S69</strain>
    </source>
</reference>
<sequence>MGKLSRFICLEPLEKRLFFLSLGWILFTRFALTIFPFKKTLALVESQAKKYLKNPKATSGEISVARLAWLISRAAHIVPGSTCLVQALAGKIIFASQGINPKFHIGVNMQEKHDLEAHAWLTLDGEVILGQMPNLSKFKPLSGASLLDI</sequence>
<evidence type="ECO:0000313" key="2">
    <source>
        <dbReference type="EMBL" id="OCC15629.1"/>
    </source>
</evidence>
<dbReference type="AlphaFoldDB" id="A0A1B9F6R2"/>
<accession>A0A1B9F6R2</accession>
<dbReference type="EMBL" id="MAGO01000004">
    <property type="protein sequence ID" value="OCC15629.1"/>
    <property type="molecule type" value="Genomic_DNA"/>
</dbReference>
<protein>
    <recommendedName>
        <fullName evidence="1">Microcin J25-processing protein McjB C-terminal domain-containing protein</fullName>
    </recommendedName>
</protein>
<name>A0A1B9F6R2_9BACT</name>
<comment type="caution">
    <text evidence="2">The sequence shown here is derived from an EMBL/GenBank/DDBJ whole genome shotgun (WGS) entry which is preliminary data.</text>
</comment>
<keyword evidence="3" id="KW-1185">Reference proteome</keyword>
<dbReference type="OrthoDB" id="9812122at2"/>
<gene>
    <name evidence="2" type="ORF">DBT_0980</name>
</gene>
<dbReference type="Proteomes" id="UP000093080">
    <property type="component" value="Unassembled WGS sequence"/>
</dbReference>
<dbReference type="STRING" id="1156395.DBT_0980"/>
<dbReference type="RefSeq" id="WP_067616953.1">
    <property type="nucleotide sequence ID" value="NZ_MAGO01000004.1"/>
</dbReference>
<feature type="domain" description="Microcin J25-processing protein McjB C-terminal" evidence="1">
    <location>
        <begin position="36"/>
        <end position="142"/>
    </location>
</feature>
<dbReference type="NCBIfam" id="NF033537">
    <property type="entry name" value="lasso_biosyn_B2"/>
    <property type="match status" value="1"/>
</dbReference>
<proteinExistence type="predicted"/>
<dbReference type="Pfam" id="PF13471">
    <property type="entry name" value="Transglut_core3"/>
    <property type="match status" value="1"/>
</dbReference>
<evidence type="ECO:0000259" key="1">
    <source>
        <dbReference type="Pfam" id="PF13471"/>
    </source>
</evidence>
<organism evidence="2 3">
    <name type="scientific">Dissulfuribacter thermophilus</name>
    <dbReference type="NCBI Taxonomy" id="1156395"/>
    <lineage>
        <taxon>Bacteria</taxon>
        <taxon>Pseudomonadati</taxon>
        <taxon>Thermodesulfobacteriota</taxon>
        <taxon>Dissulfuribacteria</taxon>
        <taxon>Dissulfuribacterales</taxon>
        <taxon>Dissulfuribacteraceae</taxon>
        <taxon>Dissulfuribacter</taxon>
    </lineage>
</organism>
<evidence type="ECO:0000313" key="3">
    <source>
        <dbReference type="Proteomes" id="UP000093080"/>
    </source>
</evidence>
<dbReference type="InterPro" id="IPR032708">
    <property type="entry name" value="McjB_C"/>
</dbReference>
<dbReference type="InterPro" id="IPR053521">
    <property type="entry name" value="McjB-like"/>
</dbReference>